<evidence type="ECO:0000313" key="2">
    <source>
        <dbReference type="EMBL" id="MBO0622770.1"/>
    </source>
</evidence>
<dbReference type="Proteomes" id="UP000664299">
    <property type="component" value="Unassembled WGS sequence"/>
</dbReference>
<evidence type="ECO:0000313" key="3">
    <source>
        <dbReference type="Proteomes" id="UP000664299"/>
    </source>
</evidence>
<comment type="caution">
    <text evidence="2">The sequence shown here is derived from an EMBL/GenBank/DDBJ whole genome shotgun (WGS) entry which is preliminary data.</text>
</comment>
<dbReference type="EMBL" id="JAFMNU010000001">
    <property type="protein sequence ID" value="MBO0622770.1"/>
    <property type="molecule type" value="Genomic_DNA"/>
</dbReference>
<dbReference type="InterPro" id="IPR011434">
    <property type="entry name" value="Ltp-like_HTH"/>
</dbReference>
<feature type="domain" description="Putative host cell surface-exposed lipoprotein Ltp-like HTH region" evidence="1">
    <location>
        <begin position="1"/>
        <end position="30"/>
    </location>
</feature>
<dbReference type="Pfam" id="PF07553">
    <property type="entry name" value="Lipoprotein_Ltp"/>
    <property type="match status" value="1"/>
</dbReference>
<dbReference type="InterPro" id="IPR036388">
    <property type="entry name" value="WH-like_DNA-bd_sf"/>
</dbReference>
<sequence>MSKEGIREQLSSENGEKFSQQAAQYAVDNLQADYNANALAKAENTRRPCI</sequence>
<keyword evidence="3" id="KW-1185">Reference proteome</keyword>
<accession>A0ABS3IQX2</accession>
<evidence type="ECO:0000259" key="1">
    <source>
        <dbReference type="Pfam" id="PF07553"/>
    </source>
</evidence>
<reference evidence="2" key="1">
    <citation type="submission" date="2021-03" db="EMBL/GenBank/DDBJ databases">
        <title>Genome sequence of Bifidobacterium asteroides strain wkB204 isolated from a honey bee gut.</title>
        <authorList>
            <person name="Motta E.V.S."/>
            <person name="Kwong W.K."/>
            <person name="Moran N.A."/>
        </authorList>
    </citation>
    <scope>NUCLEOTIDE SEQUENCE</scope>
    <source>
        <strain evidence="2">WkB204</strain>
    </source>
</reference>
<name>A0ABS3IQX2_9BIFI</name>
<dbReference type="Gene3D" id="1.10.10.10">
    <property type="entry name" value="Winged helix-like DNA-binding domain superfamily/Winged helix DNA-binding domain"/>
    <property type="match status" value="1"/>
</dbReference>
<keyword evidence="2" id="KW-0449">Lipoprotein</keyword>
<proteinExistence type="predicted"/>
<gene>
    <name evidence="2" type="ORF">J1F30_00015</name>
</gene>
<protein>
    <submittedName>
        <fullName evidence="2">Ltp family lipoprotein</fullName>
    </submittedName>
</protein>
<organism evidence="2 3">
    <name type="scientific">Bifidobacterium asteroides</name>
    <dbReference type="NCBI Taxonomy" id="1684"/>
    <lineage>
        <taxon>Bacteria</taxon>
        <taxon>Bacillati</taxon>
        <taxon>Actinomycetota</taxon>
        <taxon>Actinomycetes</taxon>
        <taxon>Bifidobacteriales</taxon>
        <taxon>Bifidobacteriaceae</taxon>
        <taxon>Bifidobacterium</taxon>
    </lineage>
</organism>